<dbReference type="EMBL" id="BGZJ01000001">
    <property type="protein sequence ID" value="GBO93636.1"/>
    <property type="molecule type" value="Genomic_DNA"/>
</dbReference>
<name>A0A388SBN9_9BURK</name>
<dbReference type="GO" id="GO:0006353">
    <property type="term" value="P:DNA-templated transcription termination"/>
    <property type="evidence" value="ECO:0007669"/>
    <property type="project" value="UniProtKB-UniRule"/>
</dbReference>
<evidence type="ECO:0000313" key="9">
    <source>
        <dbReference type="EMBL" id="GBO93636.1"/>
    </source>
</evidence>
<comment type="subcellular location">
    <subcellularLocation>
        <location evidence="7">Cytoplasm</location>
    </subcellularLocation>
</comment>
<accession>A0A401LHC8</accession>
<dbReference type="PANTHER" id="PTHR22648:SF0">
    <property type="entry name" value="TRANSCRIPTION TERMINATION_ANTITERMINATION PROTEIN NUSA"/>
    <property type="match status" value="1"/>
</dbReference>
<dbReference type="InterPro" id="IPR012340">
    <property type="entry name" value="NA-bd_OB-fold"/>
</dbReference>
<sequence length="499" mass="55400">MNKAMSGKDLLDMVEVLAHEKSVDIDVVFGVVEVALATAIKRSTFPGEDADVVVHIDRETGDYSAERRWLIVPDDQGLQEPDREEMYSDIHDDYPDLSEGDYIVRPVTPAHSDARRFAQDAKQVILQRLRDAERAQIVKEFLDRGESIVSGQVKRMDKGDAIVELGRLDARLPRDQMISRENIHPGDRVKAYVLRVEDSQRGKQVILSRTSPDFLKKLFELEVPEIEEGLLEIKSVARDPGLRAKVAVLAHDSRIDPIGTCVGIHGSRVNAVTAELSNEHIDIVLWNEDPALYVLEALKPAEVQSIVLNEDDKSADVVVPEEKLAVAIGSRGQNVRLASELTGWQINIMTADQADEKHKTETDASRREFMEQLDLDEDAADALIDAGLASIEDVAYIPEKELLEIGAFDEDTVKELRSRARSVLTRRAIKREENLRLADKSLLELPGLDGDKVSALVTAGVRNVNDLADLATDELVEKTGFDEKTAADLIIAARAVVYP</sequence>
<dbReference type="Pfam" id="PF26594">
    <property type="entry name" value="KH_NusA_2nd"/>
    <property type="match status" value="1"/>
</dbReference>
<evidence type="ECO:0000256" key="7">
    <source>
        <dbReference type="HAMAP-Rule" id="MF_00945"/>
    </source>
</evidence>
<dbReference type="SUPFAM" id="SSF50249">
    <property type="entry name" value="Nucleic acid-binding proteins"/>
    <property type="match status" value="1"/>
</dbReference>
<dbReference type="GO" id="GO:0003700">
    <property type="term" value="F:DNA-binding transcription factor activity"/>
    <property type="evidence" value="ECO:0007669"/>
    <property type="project" value="InterPro"/>
</dbReference>
<dbReference type="GO" id="GO:0031564">
    <property type="term" value="P:transcription antitermination"/>
    <property type="evidence" value="ECO:0007669"/>
    <property type="project" value="UniProtKB-UniRule"/>
</dbReference>
<accession>A0A388SBN9</accession>
<proteinExistence type="inferred from homology"/>
<dbReference type="NCBIfam" id="TIGR01954">
    <property type="entry name" value="nusA_Cterm_rpt"/>
    <property type="match status" value="1"/>
</dbReference>
<dbReference type="FunFam" id="3.30.300.20:FF:000005">
    <property type="entry name" value="Transcription termination/antitermination protein NusA"/>
    <property type="match status" value="1"/>
</dbReference>
<evidence type="ECO:0000256" key="2">
    <source>
        <dbReference type="ARBA" id="ARBA00022490"/>
    </source>
</evidence>
<dbReference type="SUPFAM" id="SSF54814">
    <property type="entry name" value="Prokaryotic type KH domain (KH-domain type II)"/>
    <property type="match status" value="2"/>
</dbReference>
<organism evidence="9 10">
    <name type="scientific">Mesosutterella multiformis</name>
    <dbReference type="NCBI Taxonomy" id="2259133"/>
    <lineage>
        <taxon>Bacteria</taxon>
        <taxon>Pseudomonadati</taxon>
        <taxon>Pseudomonadota</taxon>
        <taxon>Betaproteobacteria</taxon>
        <taxon>Burkholderiales</taxon>
        <taxon>Sutterellaceae</taxon>
        <taxon>Mesosutterella</taxon>
    </lineage>
</organism>
<dbReference type="PROSITE" id="PS50126">
    <property type="entry name" value="S1"/>
    <property type="match status" value="1"/>
</dbReference>
<evidence type="ECO:0000313" key="10">
    <source>
        <dbReference type="Proteomes" id="UP000266091"/>
    </source>
</evidence>
<evidence type="ECO:0000259" key="8">
    <source>
        <dbReference type="PROSITE" id="PS50126"/>
    </source>
</evidence>
<dbReference type="InterPro" id="IPR010995">
    <property type="entry name" value="DNA_repair_Rad51/TF_NusA_a-hlx"/>
</dbReference>
<dbReference type="InterPro" id="IPR009019">
    <property type="entry name" value="KH_sf_prok-type"/>
</dbReference>
<feature type="domain" description="S1 motif" evidence="8">
    <location>
        <begin position="146"/>
        <end position="210"/>
    </location>
</feature>
<dbReference type="SUPFAM" id="SSF47794">
    <property type="entry name" value="Rad51 N-terminal domain-like"/>
    <property type="match status" value="2"/>
</dbReference>
<evidence type="ECO:0000256" key="5">
    <source>
        <dbReference type="ARBA" id="ARBA00023015"/>
    </source>
</evidence>
<dbReference type="CDD" id="cd04455">
    <property type="entry name" value="S1_NusA"/>
    <property type="match status" value="1"/>
</dbReference>
<dbReference type="SMART" id="SM00322">
    <property type="entry name" value="KH"/>
    <property type="match status" value="1"/>
</dbReference>
<protein>
    <recommendedName>
        <fullName evidence="7">Transcription termination/antitermination protein NusA</fullName>
    </recommendedName>
</protein>
<evidence type="ECO:0000256" key="1">
    <source>
        <dbReference type="ARBA" id="ARBA00022472"/>
    </source>
</evidence>
<dbReference type="InterPro" id="IPR036555">
    <property type="entry name" value="NusA_N_sf"/>
</dbReference>
<dbReference type="Pfam" id="PF00575">
    <property type="entry name" value="S1"/>
    <property type="match status" value="1"/>
</dbReference>
<keyword evidence="2 7" id="KW-0963">Cytoplasm</keyword>
<dbReference type="Pfam" id="PF13184">
    <property type="entry name" value="KH_NusA_1st"/>
    <property type="match status" value="1"/>
</dbReference>
<keyword evidence="4 7" id="KW-0694">RNA-binding</keyword>
<dbReference type="FunFam" id="3.30.300.20:FF:000002">
    <property type="entry name" value="Transcription termination/antitermination protein NusA"/>
    <property type="match status" value="1"/>
</dbReference>
<comment type="subunit">
    <text evidence="7">Monomer. Binds directly to the core enzyme of the DNA-dependent RNA polymerase and to nascent RNA.</text>
</comment>
<dbReference type="Gene3D" id="3.30.300.20">
    <property type="match status" value="2"/>
</dbReference>
<gene>
    <name evidence="7 9" type="primary">nusA</name>
    <name evidence="9" type="ORF">MESMUL_09900</name>
</gene>
<dbReference type="InterPro" id="IPR015946">
    <property type="entry name" value="KH_dom-like_a/b"/>
</dbReference>
<dbReference type="CDD" id="cd02134">
    <property type="entry name" value="KH-II_NusA_rpt1"/>
    <property type="match status" value="1"/>
</dbReference>
<comment type="similarity">
    <text evidence="7">Belongs to the NusA family.</text>
</comment>
<keyword evidence="3 7" id="KW-0889">Transcription antitermination</keyword>
<dbReference type="GO" id="GO:0005829">
    <property type="term" value="C:cytosol"/>
    <property type="evidence" value="ECO:0007669"/>
    <property type="project" value="TreeGrafter"/>
</dbReference>
<dbReference type="PROSITE" id="PS50084">
    <property type="entry name" value="KH_TYPE_1"/>
    <property type="match status" value="1"/>
</dbReference>
<keyword evidence="6 7" id="KW-0804">Transcription</keyword>
<dbReference type="NCBIfam" id="TIGR01953">
    <property type="entry name" value="NusA"/>
    <property type="match status" value="1"/>
</dbReference>
<dbReference type="RefSeq" id="WP_235005556.1">
    <property type="nucleotide sequence ID" value="NZ_BGZJ01000001.1"/>
</dbReference>
<evidence type="ECO:0000256" key="3">
    <source>
        <dbReference type="ARBA" id="ARBA00022814"/>
    </source>
</evidence>
<reference evidence="9 10" key="1">
    <citation type="journal article" date="2018" name="Int. J. Syst. Evol. Microbiol.">
        <title>Mesosutterella multiformis gen. nov., sp. nov., a member of the family Sutterellaceae and Sutterella megalosphaeroides sp. nov., isolated from human faeces.</title>
        <authorList>
            <person name="Sakamoto M."/>
            <person name="Ikeyama N."/>
            <person name="Kunihiro T."/>
            <person name="Iino T."/>
            <person name="Yuki M."/>
            <person name="Ohkuma M."/>
        </authorList>
    </citation>
    <scope>NUCLEOTIDE SEQUENCE [LARGE SCALE GENOMIC DNA]</scope>
    <source>
        <strain evidence="9 10">4NBBH2</strain>
    </source>
</reference>
<keyword evidence="1 7" id="KW-0806">Transcription termination</keyword>
<dbReference type="InterPro" id="IPR030842">
    <property type="entry name" value="TF_NusA_bacterial"/>
</dbReference>
<dbReference type="InterPro" id="IPR003029">
    <property type="entry name" value="S1_domain"/>
</dbReference>
<evidence type="ECO:0000256" key="4">
    <source>
        <dbReference type="ARBA" id="ARBA00022884"/>
    </source>
</evidence>
<dbReference type="AlphaFoldDB" id="A0A388SBN9"/>
<dbReference type="InterPro" id="IPR010213">
    <property type="entry name" value="TF_NusA"/>
</dbReference>
<dbReference type="Gene3D" id="2.40.50.140">
    <property type="entry name" value="Nucleic acid-binding proteins"/>
    <property type="match status" value="1"/>
</dbReference>
<dbReference type="Pfam" id="PF08529">
    <property type="entry name" value="NusA_N"/>
    <property type="match status" value="1"/>
</dbReference>
<dbReference type="HAMAP" id="MF_00945_B">
    <property type="entry name" value="NusA_B"/>
    <property type="match status" value="1"/>
</dbReference>
<dbReference type="Gene3D" id="3.30.1480.10">
    <property type="entry name" value="NusA, N-terminal domain"/>
    <property type="match status" value="1"/>
</dbReference>
<dbReference type="InterPro" id="IPR025249">
    <property type="entry name" value="TF_NusA_KH_1st"/>
</dbReference>
<evidence type="ECO:0000256" key="6">
    <source>
        <dbReference type="ARBA" id="ARBA00023163"/>
    </source>
</evidence>
<dbReference type="InterPro" id="IPR013735">
    <property type="entry name" value="TF_NusA_N"/>
</dbReference>
<comment type="caution">
    <text evidence="9">The sequence shown here is derived from an EMBL/GenBank/DDBJ whole genome shotgun (WGS) entry which is preliminary data.</text>
</comment>
<keyword evidence="5 7" id="KW-0805">Transcription regulation</keyword>
<comment type="function">
    <text evidence="7">Participates in both transcription termination and antitermination.</text>
</comment>
<dbReference type="GO" id="GO:0000166">
    <property type="term" value="F:nucleotide binding"/>
    <property type="evidence" value="ECO:0007669"/>
    <property type="project" value="InterPro"/>
</dbReference>
<dbReference type="Gene3D" id="1.10.150.20">
    <property type="entry name" value="5' to 3' exonuclease, C-terminal subdomain"/>
    <property type="match status" value="2"/>
</dbReference>
<dbReference type="InterPro" id="IPR004087">
    <property type="entry name" value="KH_dom"/>
</dbReference>
<dbReference type="Proteomes" id="UP000266091">
    <property type="component" value="Unassembled WGS sequence"/>
</dbReference>
<dbReference type="PANTHER" id="PTHR22648">
    <property type="entry name" value="TRANSCRIPTION TERMINATION FACTOR NUSA"/>
    <property type="match status" value="1"/>
</dbReference>
<keyword evidence="10" id="KW-1185">Reference proteome</keyword>
<dbReference type="CDD" id="cd22529">
    <property type="entry name" value="KH-II_NusA_rpt2"/>
    <property type="match status" value="1"/>
</dbReference>
<dbReference type="InterPro" id="IPR010214">
    <property type="entry name" value="Tscrpt_termin_fac_NusA_C_rpt"/>
</dbReference>
<dbReference type="InterPro" id="IPR058582">
    <property type="entry name" value="KH_NusA_2nd"/>
</dbReference>
<dbReference type="SMART" id="SM00316">
    <property type="entry name" value="S1"/>
    <property type="match status" value="1"/>
</dbReference>
<dbReference type="SUPFAM" id="SSF69705">
    <property type="entry name" value="Transcription factor NusA, N-terminal domain"/>
    <property type="match status" value="1"/>
</dbReference>
<dbReference type="GO" id="GO:0003723">
    <property type="term" value="F:RNA binding"/>
    <property type="evidence" value="ECO:0007669"/>
    <property type="project" value="UniProtKB-UniRule"/>
</dbReference>
<dbReference type="Pfam" id="PF14520">
    <property type="entry name" value="HHH_5"/>
    <property type="match status" value="1"/>
</dbReference>